<feature type="non-terminal residue" evidence="1">
    <location>
        <position position="163"/>
    </location>
</feature>
<protein>
    <submittedName>
        <fullName evidence="1">Uncharacterized protein</fullName>
    </submittedName>
</protein>
<organism evidence="1">
    <name type="scientific">Cladocopium goreaui</name>
    <dbReference type="NCBI Taxonomy" id="2562237"/>
    <lineage>
        <taxon>Eukaryota</taxon>
        <taxon>Sar</taxon>
        <taxon>Alveolata</taxon>
        <taxon>Dinophyceae</taxon>
        <taxon>Suessiales</taxon>
        <taxon>Symbiodiniaceae</taxon>
        <taxon>Cladocopium</taxon>
    </lineage>
</organism>
<dbReference type="EMBL" id="CAMXCT030002168">
    <property type="protein sequence ID" value="CAL4783482.1"/>
    <property type="molecule type" value="Genomic_DNA"/>
</dbReference>
<evidence type="ECO:0000313" key="2">
    <source>
        <dbReference type="EMBL" id="CAL1149545.1"/>
    </source>
</evidence>
<dbReference type="OrthoDB" id="413351at2759"/>
<keyword evidence="3" id="KW-1185">Reference proteome</keyword>
<reference evidence="1" key="1">
    <citation type="submission" date="2022-10" db="EMBL/GenBank/DDBJ databases">
        <authorList>
            <person name="Chen Y."/>
            <person name="Dougan E. K."/>
            <person name="Chan C."/>
            <person name="Rhodes N."/>
            <person name="Thang M."/>
        </authorList>
    </citation>
    <scope>NUCLEOTIDE SEQUENCE</scope>
</reference>
<evidence type="ECO:0000313" key="1">
    <source>
        <dbReference type="EMBL" id="CAI3996170.1"/>
    </source>
</evidence>
<proteinExistence type="predicted"/>
<dbReference type="AlphaFoldDB" id="A0A9P1G369"/>
<comment type="caution">
    <text evidence="1">The sequence shown here is derived from an EMBL/GenBank/DDBJ whole genome shotgun (WGS) entry which is preliminary data.</text>
</comment>
<reference evidence="2" key="2">
    <citation type="submission" date="2024-04" db="EMBL/GenBank/DDBJ databases">
        <authorList>
            <person name="Chen Y."/>
            <person name="Shah S."/>
            <person name="Dougan E. K."/>
            <person name="Thang M."/>
            <person name="Chan C."/>
        </authorList>
    </citation>
    <scope>NUCLEOTIDE SEQUENCE [LARGE SCALE GENOMIC DNA]</scope>
</reference>
<sequence>DFIGDLRCDADAVKTHWSASQEGSRAQHLSMSSQYSSTSGPTAELSGGLRYFSGANEDGKDYKRWPTEAFVFTLLTSKALEAVEHLDLSVYQCADGERAIFKILDKRFPEKDSSDELAEVLNDIFSMRVKDCESLGQCAEAWVTQADALNALVAENVPRCRVK</sequence>
<dbReference type="EMBL" id="CAMXCT010002168">
    <property type="protein sequence ID" value="CAI3996170.1"/>
    <property type="molecule type" value="Genomic_DNA"/>
</dbReference>
<accession>A0A9P1G369</accession>
<gene>
    <name evidence="1" type="ORF">C1SCF055_LOCUS22668</name>
</gene>
<evidence type="ECO:0000313" key="3">
    <source>
        <dbReference type="Proteomes" id="UP001152797"/>
    </source>
</evidence>
<dbReference type="EMBL" id="CAMXCT020002168">
    <property type="protein sequence ID" value="CAL1149545.1"/>
    <property type="molecule type" value="Genomic_DNA"/>
</dbReference>
<name>A0A9P1G369_9DINO</name>
<dbReference type="Proteomes" id="UP001152797">
    <property type="component" value="Unassembled WGS sequence"/>
</dbReference>